<accession>A0A0R3K2M1</accession>
<evidence type="ECO:0000313" key="4">
    <source>
        <dbReference type="Proteomes" id="UP000052015"/>
    </source>
</evidence>
<organism evidence="3 4">
    <name type="scientific">Caloramator mitchellensis</name>
    <dbReference type="NCBI Taxonomy" id="908809"/>
    <lineage>
        <taxon>Bacteria</taxon>
        <taxon>Bacillati</taxon>
        <taxon>Bacillota</taxon>
        <taxon>Clostridia</taxon>
        <taxon>Eubacteriales</taxon>
        <taxon>Clostridiaceae</taxon>
        <taxon>Caloramator</taxon>
    </lineage>
</organism>
<dbReference type="RefSeq" id="WP_057978781.1">
    <property type="nucleotide sequence ID" value="NZ_LKHP01000008.1"/>
</dbReference>
<dbReference type="Gene3D" id="3.10.290.10">
    <property type="entry name" value="RNA-binding S4 domain"/>
    <property type="match status" value="1"/>
</dbReference>
<evidence type="ECO:0000259" key="2">
    <source>
        <dbReference type="SMART" id="SM00363"/>
    </source>
</evidence>
<dbReference type="InterPro" id="IPR002942">
    <property type="entry name" value="S4_RNA-bd"/>
</dbReference>
<dbReference type="AlphaFoldDB" id="A0A0R3K2M1"/>
<dbReference type="PROSITE" id="PS50889">
    <property type="entry name" value="S4"/>
    <property type="match status" value="1"/>
</dbReference>
<dbReference type="Proteomes" id="UP000052015">
    <property type="component" value="Unassembled WGS sequence"/>
</dbReference>
<dbReference type="Pfam" id="PF17774">
    <property type="entry name" value="YlmH_RBD"/>
    <property type="match status" value="1"/>
</dbReference>
<dbReference type="STRING" id="908809.ABG79_01542"/>
<proteinExistence type="predicted"/>
<evidence type="ECO:0000256" key="1">
    <source>
        <dbReference type="PROSITE-ProRule" id="PRU00182"/>
    </source>
</evidence>
<dbReference type="OrthoDB" id="9812787at2"/>
<dbReference type="Gene3D" id="3.30.1370.160">
    <property type="match status" value="1"/>
</dbReference>
<protein>
    <submittedName>
        <fullName evidence="3">S4 domain protein</fullName>
    </submittedName>
</protein>
<keyword evidence="1" id="KW-0694">RNA-binding</keyword>
<dbReference type="InterPro" id="IPR036986">
    <property type="entry name" value="S4_RNA-bd_sf"/>
</dbReference>
<comment type="caution">
    <text evidence="3">The sequence shown here is derived from an EMBL/GenBank/DDBJ whole genome shotgun (WGS) entry which is preliminary data.</text>
</comment>
<reference evidence="3 4" key="1">
    <citation type="submission" date="2015-09" db="EMBL/GenBank/DDBJ databases">
        <title>Draft genome sequence of a Caloramator mitchellensis, a moderate thermophile from the Great Artesian Basin of Australia.</title>
        <authorList>
            <person name="Patel B.K."/>
        </authorList>
    </citation>
    <scope>NUCLEOTIDE SEQUENCE [LARGE SCALE GENOMIC DNA]</scope>
    <source>
        <strain evidence="3 4">VF08</strain>
    </source>
</reference>
<dbReference type="EMBL" id="LKHP01000008">
    <property type="protein sequence ID" value="KRQ86559.1"/>
    <property type="molecule type" value="Genomic_DNA"/>
</dbReference>
<feature type="domain" description="RNA-binding S4" evidence="2">
    <location>
        <begin position="176"/>
        <end position="236"/>
    </location>
</feature>
<gene>
    <name evidence="3" type="ORF">ABG79_01542</name>
</gene>
<dbReference type="GO" id="GO:0003723">
    <property type="term" value="F:RNA binding"/>
    <property type="evidence" value="ECO:0007669"/>
    <property type="project" value="UniProtKB-KW"/>
</dbReference>
<name>A0A0R3K2M1_CALMK</name>
<dbReference type="InterPro" id="IPR040591">
    <property type="entry name" value="RqcP2_RBD"/>
</dbReference>
<evidence type="ECO:0000313" key="3">
    <source>
        <dbReference type="EMBL" id="KRQ86559.1"/>
    </source>
</evidence>
<dbReference type="Pfam" id="PF01479">
    <property type="entry name" value="S4"/>
    <property type="match status" value="1"/>
</dbReference>
<dbReference type="SUPFAM" id="SSF55174">
    <property type="entry name" value="Alpha-L RNA-binding motif"/>
    <property type="match status" value="1"/>
</dbReference>
<dbReference type="Gene3D" id="3.30.70.330">
    <property type="match status" value="1"/>
</dbReference>
<keyword evidence="4" id="KW-1185">Reference proteome</keyword>
<dbReference type="SMART" id="SM00363">
    <property type="entry name" value="S4"/>
    <property type="match status" value="1"/>
</dbReference>
<sequence length="252" mass="28847">MEQIKVDGYLINKNIYLSFINKIELAKNYQIVFTDFINPEEKAALLALCRQNDVNVNFYGDDNFERTVAKLFKLNDYAEYPIDVLKVEGNFKFERVEHRDYLGSLLSLGIKREKIGDINVFDDGAEIYILKELSDYVIFNLEKIKHTTVKIKKIGLNEAREKLIKFKTLSLNVPSLRLDAIISELTGESRNKASEIIKNENVKVNFKIIKETDKKVEPNSTISIKGYGRFIVGECLGATKSGRLVVEAKKII</sequence>
<dbReference type="PATRIC" id="fig|908809.3.peg.1546"/>
<dbReference type="InterPro" id="IPR012677">
    <property type="entry name" value="Nucleotide-bd_a/b_plait_sf"/>
</dbReference>
<dbReference type="CDD" id="cd00165">
    <property type="entry name" value="S4"/>
    <property type="match status" value="1"/>
</dbReference>